<feature type="compositionally biased region" description="Basic and acidic residues" evidence="1">
    <location>
        <begin position="174"/>
        <end position="197"/>
    </location>
</feature>
<dbReference type="AlphaFoldDB" id="A0A078A2P4"/>
<evidence type="ECO:0000313" key="2">
    <source>
        <dbReference type="EMBL" id="CDW76519.1"/>
    </source>
</evidence>
<dbReference type="Proteomes" id="UP000039865">
    <property type="component" value="Unassembled WGS sequence"/>
</dbReference>
<evidence type="ECO:0000256" key="1">
    <source>
        <dbReference type="SAM" id="MobiDB-lite"/>
    </source>
</evidence>
<reference evidence="2 3" key="1">
    <citation type="submission" date="2014-06" db="EMBL/GenBank/DDBJ databases">
        <authorList>
            <person name="Swart Estienne"/>
        </authorList>
    </citation>
    <scope>NUCLEOTIDE SEQUENCE [LARGE SCALE GENOMIC DNA]</scope>
    <source>
        <strain evidence="2 3">130c</strain>
    </source>
</reference>
<protein>
    <submittedName>
        <fullName evidence="2">Uncharacterized protein</fullName>
    </submittedName>
</protein>
<keyword evidence="3" id="KW-1185">Reference proteome</keyword>
<organism evidence="2 3">
    <name type="scientific">Stylonychia lemnae</name>
    <name type="common">Ciliate</name>
    <dbReference type="NCBI Taxonomy" id="5949"/>
    <lineage>
        <taxon>Eukaryota</taxon>
        <taxon>Sar</taxon>
        <taxon>Alveolata</taxon>
        <taxon>Ciliophora</taxon>
        <taxon>Intramacronucleata</taxon>
        <taxon>Spirotrichea</taxon>
        <taxon>Stichotrichia</taxon>
        <taxon>Sporadotrichida</taxon>
        <taxon>Oxytrichidae</taxon>
        <taxon>Stylonychinae</taxon>
        <taxon>Stylonychia</taxon>
    </lineage>
</organism>
<feature type="compositionally biased region" description="Polar residues" evidence="1">
    <location>
        <begin position="381"/>
        <end position="390"/>
    </location>
</feature>
<feature type="region of interest" description="Disordered" evidence="1">
    <location>
        <begin position="371"/>
        <end position="390"/>
    </location>
</feature>
<dbReference type="InParanoid" id="A0A078A2P4"/>
<feature type="compositionally biased region" description="Basic residues" evidence="1">
    <location>
        <begin position="8"/>
        <end position="20"/>
    </location>
</feature>
<feature type="compositionally biased region" description="Basic and acidic residues" evidence="1">
    <location>
        <begin position="219"/>
        <end position="234"/>
    </location>
</feature>
<feature type="compositionally biased region" description="Polar residues" evidence="1">
    <location>
        <begin position="163"/>
        <end position="173"/>
    </location>
</feature>
<feature type="compositionally biased region" description="Low complexity" evidence="1">
    <location>
        <begin position="63"/>
        <end position="73"/>
    </location>
</feature>
<feature type="region of interest" description="Disordered" evidence="1">
    <location>
        <begin position="1"/>
        <end position="357"/>
    </location>
</feature>
<sequence length="585" mass="69827">MSAQQKQKSNKSKALFKKPQHFPSNEPQFKEEHSNQQKGQQNPEDIPLDTTKVKQVEGSLFFKQTETQKQGGQKQEDIHEKLKDKSIGKEEFKDEKPGKSRSQKKREQKAKKLSKQREQELHQEEKQKHQQQESKDMALTSEKLLKGTENEPILQKEEEEIYSKQSQKNQIQESLKEAIEQQIKKEQNKESKERPLERQQLLTSKEIDQALTESNQNKESNDSKKEEQKQEQEYIRQINQKLDKQEQRDQENLELLQRNMNIGVSIEDQEAQKERKDSLSKQEAEKELEQLESNIPTFEYAYDTSAQLSDVPTHLHPSPPPEKSQFFKEESDQQENEVESQFSKVKLAEQQKIQDEQDKYREELTQKLEKQRDLDQKEYSSQKQIDQEQQVWQDSMKLKNPEEEGKNVLNENRKQFSEQQYRNLQVEPELFLDSQMQLQINRQLNLLQSQKKNIMNYCNTMIKEGQKLMKLICLALLYKIHQMQYRMYLENKRDDFQHEEIIRILEKQQQDDMIHDIINREYNKFSKTIQTGQNIDQSQRTEDPSCYNEKGQYDPELCNLDIQRRDWEGQDNMKQFSGGKKFQSK</sequence>
<proteinExistence type="predicted"/>
<feature type="compositionally biased region" description="Basic and acidic residues" evidence="1">
    <location>
        <begin position="270"/>
        <end position="289"/>
    </location>
</feature>
<dbReference type="EMBL" id="CCKQ01005329">
    <property type="protein sequence ID" value="CDW76519.1"/>
    <property type="molecule type" value="Genomic_DNA"/>
</dbReference>
<gene>
    <name evidence="2" type="primary">Contig564.g619</name>
    <name evidence="2" type="ORF">STYLEM_5497</name>
</gene>
<feature type="compositionally biased region" description="Basic and acidic residues" evidence="1">
    <location>
        <begin position="371"/>
        <end position="380"/>
    </location>
</feature>
<name>A0A078A2P4_STYLE</name>
<evidence type="ECO:0000313" key="3">
    <source>
        <dbReference type="Proteomes" id="UP000039865"/>
    </source>
</evidence>
<feature type="region of interest" description="Disordered" evidence="1">
    <location>
        <begin position="530"/>
        <end position="553"/>
    </location>
</feature>
<feature type="compositionally biased region" description="Basic and acidic residues" evidence="1">
    <location>
        <begin position="115"/>
        <end position="136"/>
    </location>
</feature>
<feature type="compositionally biased region" description="Basic and acidic residues" evidence="1">
    <location>
        <begin position="346"/>
        <end position="357"/>
    </location>
</feature>
<accession>A0A078A2P4</accession>
<feature type="compositionally biased region" description="Basic and acidic residues" evidence="1">
    <location>
        <begin position="74"/>
        <end position="98"/>
    </location>
</feature>
<feature type="compositionally biased region" description="Basic residues" evidence="1">
    <location>
        <begin position="99"/>
        <end position="114"/>
    </location>
</feature>
<feature type="compositionally biased region" description="Basic and acidic residues" evidence="1">
    <location>
        <begin position="241"/>
        <end position="251"/>
    </location>
</feature>